<reference evidence="1 2" key="1">
    <citation type="submission" date="2012-05" db="EMBL/GenBank/DDBJ databases">
        <title>Recombination and specialization in a pathogen metapopulation.</title>
        <authorList>
            <person name="Gardiner A."/>
            <person name="Kemen E."/>
            <person name="Schultz-Larsen T."/>
            <person name="MacLean D."/>
            <person name="Van Oosterhout C."/>
            <person name="Jones J.D.G."/>
        </authorList>
    </citation>
    <scope>NUCLEOTIDE SEQUENCE [LARGE SCALE GENOMIC DNA]</scope>
    <source>
        <strain evidence="1 2">Ac Nc2</strain>
    </source>
</reference>
<dbReference type="AlphaFoldDB" id="A0A024GML7"/>
<evidence type="ECO:0000313" key="2">
    <source>
        <dbReference type="Proteomes" id="UP000053237"/>
    </source>
</evidence>
<gene>
    <name evidence="1" type="ORF">BN9_089870</name>
</gene>
<organism evidence="1 2">
    <name type="scientific">Albugo candida</name>
    <dbReference type="NCBI Taxonomy" id="65357"/>
    <lineage>
        <taxon>Eukaryota</taxon>
        <taxon>Sar</taxon>
        <taxon>Stramenopiles</taxon>
        <taxon>Oomycota</taxon>
        <taxon>Peronosporomycetes</taxon>
        <taxon>Albuginales</taxon>
        <taxon>Albuginaceae</taxon>
        <taxon>Albugo</taxon>
    </lineage>
</organism>
<keyword evidence="2" id="KW-1185">Reference proteome</keyword>
<proteinExistence type="predicted"/>
<sequence>MAVESKRRKMDEHAVVVFSSSDDASCSLEDEFLALGENLDAEGKGAEGVAENIRRTFLAAMRAAQPDELSNRPSRFFNNSARTTARKTTAIRRAAAGCWSLTKYWAAGEVNAS</sequence>
<evidence type="ECO:0000313" key="1">
    <source>
        <dbReference type="EMBL" id="CCI47944.1"/>
    </source>
</evidence>
<dbReference type="Proteomes" id="UP000053237">
    <property type="component" value="Unassembled WGS sequence"/>
</dbReference>
<accession>A0A024GML7</accession>
<protein>
    <submittedName>
        <fullName evidence="1">Uncharacterized protein</fullName>
    </submittedName>
</protein>
<comment type="caution">
    <text evidence="1">The sequence shown here is derived from an EMBL/GenBank/DDBJ whole genome shotgun (WGS) entry which is preliminary data.</text>
</comment>
<dbReference type="InParanoid" id="A0A024GML7"/>
<name>A0A024GML7_9STRA</name>
<dbReference type="EMBL" id="CAIX01000196">
    <property type="protein sequence ID" value="CCI47944.1"/>
    <property type="molecule type" value="Genomic_DNA"/>
</dbReference>